<proteinExistence type="inferred from homology"/>
<dbReference type="EMBL" id="WNYA01000004">
    <property type="protein sequence ID" value="KAG8575140.1"/>
    <property type="molecule type" value="Genomic_DNA"/>
</dbReference>
<dbReference type="GO" id="GO:0006508">
    <property type="term" value="P:proteolysis"/>
    <property type="evidence" value="ECO:0007669"/>
    <property type="project" value="UniProtKB-KW"/>
</dbReference>
<dbReference type="Proteomes" id="UP000824782">
    <property type="component" value="Unassembled WGS sequence"/>
</dbReference>
<gene>
    <name evidence="6" type="ORF">GDO81_009456</name>
</gene>
<evidence type="ECO:0000313" key="7">
    <source>
        <dbReference type="Proteomes" id="UP000824782"/>
    </source>
</evidence>
<dbReference type="GO" id="GO:0016920">
    <property type="term" value="F:pyroglutamyl-peptidase activity"/>
    <property type="evidence" value="ECO:0007669"/>
    <property type="project" value="InterPro"/>
</dbReference>
<comment type="similarity">
    <text evidence="1">Belongs to the peptidase C15 family.</text>
</comment>
<evidence type="ECO:0008006" key="8">
    <source>
        <dbReference type="Google" id="ProtNLM"/>
    </source>
</evidence>
<dbReference type="EMBL" id="WNYA01000004">
    <property type="protein sequence ID" value="KAG8575141.1"/>
    <property type="molecule type" value="Genomic_DNA"/>
</dbReference>
<name>A0AAV7BR09_ENGPU</name>
<dbReference type="PRINTS" id="PR00706">
    <property type="entry name" value="PYROGLUPTASE"/>
</dbReference>
<keyword evidence="7" id="KW-1185">Reference proteome</keyword>
<dbReference type="EMBL" id="WNYA01000004">
    <property type="protein sequence ID" value="KAG8575142.1"/>
    <property type="molecule type" value="Genomic_DNA"/>
</dbReference>
<dbReference type="SUPFAM" id="SSF53182">
    <property type="entry name" value="Pyrrolidone carboxyl peptidase (pyroglutamate aminopeptidase)"/>
    <property type="match status" value="1"/>
</dbReference>
<keyword evidence="4" id="KW-0378">Hydrolase</keyword>
<evidence type="ECO:0000256" key="4">
    <source>
        <dbReference type="ARBA" id="ARBA00022801"/>
    </source>
</evidence>
<dbReference type="InterPro" id="IPR000816">
    <property type="entry name" value="Peptidase_C15"/>
</dbReference>
<dbReference type="InterPro" id="IPR036440">
    <property type="entry name" value="Peptidase_C15-like_sf"/>
</dbReference>
<dbReference type="EMBL" id="WNYA01000004">
    <property type="protein sequence ID" value="KAG8575143.1"/>
    <property type="molecule type" value="Genomic_DNA"/>
</dbReference>
<evidence type="ECO:0000256" key="2">
    <source>
        <dbReference type="ARBA" id="ARBA00022490"/>
    </source>
</evidence>
<dbReference type="InterPro" id="IPR016125">
    <property type="entry name" value="Peptidase_C15-like"/>
</dbReference>
<accession>A0AAV7BR09</accession>
<dbReference type="EMBL" id="WNYA01000004">
    <property type="protein sequence ID" value="KAG8575144.1"/>
    <property type="molecule type" value="Genomic_DNA"/>
</dbReference>
<evidence type="ECO:0000256" key="5">
    <source>
        <dbReference type="ARBA" id="ARBA00022807"/>
    </source>
</evidence>
<dbReference type="PIRSF" id="PIRSF015592">
    <property type="entry name" value="Prld-crbxl_pptds"/>
    <property type="match status" value="1"/>
</dbReference>
<keyword evidence="5" id="KW-0788">Thiol protease</keyword>
<dbReference type="CDD" id="cd00501">
    <property type="entry name" value="Peptidase_C15"/>
    <property type="match status" value="1"/>
</dbReference>
<evidence type="ECO:0000256" key="3">
    <source>
        <dbReference type="ARBA" id="ARBA00022670"/>
    </source>
</evidence>
<reference evidence="6" key="1">
    <citation type="thesis" date="2020" institute="ProQuest LLC" country="789 East Eisenhower Parkway, Ann Arbor, MI, USA">
        <title>Comparative Genomics and Chromosome Evolution.</title>
        <authorList>
            <person name="Mudd A.B."/>
        </authorList>
    </citation>
    <scope>NUCLEOTIDE SEQUENCE</scope>
    <source>
        <strain evidence="6">237g6f4</strain>
        <tissue evidence="6">Blood</tissue>
    </source>
</reference>
<keyword evidence="3" id="KW-0645">Protease</keyword>
<dbReference type="PANTHER" id="PTHR23402:SF15">
    <property type="entry name" value="PYROGLUTAMYL-PEPTIDASE 1-LIKE PROTEIN"/>
    <property type="match status" value="1"/>
</dbReference>
<sequence length="200" mass="22289">MASSSNSSNLIVITGFGPYRNYFVNSSIEAVKELAKLGLGDNIHLKILELPVKYSEVEKKIKWIWTELKPQLSVHVGMMSSSKAIALEQCGRNNGYMEKDLSGAHPQGGCCLLEGPERIESALNMKGVCKNISWPGVHVIHSRDAGRYLCEYTYYISLYYGSRKAIFIHVPPLSRIITAGLLGQVLQIIIQEALRQLNHL</sequence>
<organism evidence="6 7">
    <name type="scientific">Engystomops pustulosus</name>
    <name type="common">Tungara frog</name>
    <name type="synonym">Physalaemus pustulosus</name>
    <dbReference type="NCBI Taxonomy" id="76066"/>
    <lineage>
        <taxon>Eukaryota</taxon>
        <taxon>Metazoa</taxon>
        <taxon>Chordata</taxon>
        <taxon>Craniata</taxon>
        <taxon>Vertebrata</taxon>
        <taxon>Euteleostomi</taxon>
        <taxon>Amphibia</taxon>
        <taxon>Batrachia</taxon>
        <taxon>Anura</taxon>
        <taxon>Neobatrachia</taxon>
        <taxon>Hyloidea</taxon>
        <taxon>Leptodactylidae</taxon>
        <taxon>Leiuperinae</taxon>
        <taxon>Engystomops</taxon>
    </lineage>
</organism>
<dbReference type="AlphaFoldDB" id="A0AAV7BR09"/>
<dbReference type="GO" id="GO:0005829">
    <property type="term" value="C:cytosol"/>
    <property type="evidence" value="ECO:0007669"/>
    <property type="project" value="InterPro"/>
</dbReference>
<keyword evidence="2" id="KW-0963">Cytoplasm</keyword>
<dbReference type="Pfam" id="PF01470">
    <property type="entry name" value="Peptidase_C15"/>
    <property type="match status" value="1"/>
</dbReference>
<comment type="caution">
    <text evidence="6">The sequence shown here is derived from an EMBL/GenBank/DDBJ whole genome shotgun (WGS) entry which is preliminary data.</text>
</comment>
<dbReference type="Gene3D" id="3.40.630.20">
    <property type="entry name" value="Peptidase C15, pyroglutamyl peptidase I-like"/>
    <property type="match status" value="1"/>
</dbReference>
<evidence type="ECO:0000256" key="1">
    <source>
        <dbReference type="ARBA" id="ARBA00006641"/>
    </source>
</evidence>
<protein>
    <recommendedName>
        <fullName evidence="8">Pyroglutamyl-peptidase I</fullName>
    </recommendedName>
</protein>
<evidence type="ECO:0000313" key="6">
    <source>
        <dbReference type="EMBL" id="KAG8575140.1"/>
    </source>
</evidence>
<dbReference type="PANTHER" id="PTHR23402">
    <property type="entry name" value="PROTEASE FAMILY C15 PYROGLUTAMYL-PEPTIDASE I-RELATED"/>
    <property type="match status" value="1"/>
</dbReference>